<dbReference type="NCBIfam" id="TIGR03071">
    <property type="entry name" value="couple_hipA"/>
    <property type="match status" value="1"/>
</dbReference>
<feature type="domain" description="HipA N-terminal subdomain 1" evidence="5">
    <location>
        <begin position="7"/>
        <end position="104"/>
    </location>
</feature>
<dbReference type="Pfam" id="PF07804">
    <property type="entry name" value="HipA_C"/>
    <property type="match status" value="1"/>
</dbReference>
<evidence type="ECO:0000313" key="6">
    <source>
        <dbReference type="EMBL" id="OAF07596.1"/>
    </source>
</evidence>
<gene>
    <name evidence="6" type="ORF">AXW67_29685</name>
</gene>
<protein>
    <submittedName>
        <fullName evidence="6">Serine/threonine protein kinase</fullName>
    </submittedName>
</protein>
<evidence type="ECO:0000259" key="5">
    <source>
        <dbReference type="Pfam" id="PF13657"/>
    </source>
</evidence>
<dbReference type="Gene3D" id="1.10.1070.20">
    <property type="match status" value="1"/>
</dbReference>
<evidence type="ECO:0000259" key="4">
    <source>
        <dbReference type="Pfam" id="PF07804"/>
    </source>
</evidence>
<dbReference type="Proteomes" id="UP000077173">
    <property type="component" value="Unassembled WGS sequence"/>
</dbReference>
<dbReference type="GO" id="GO:0004674">
    <property type="term" value="F:protein serine/threonine kinase activity"/>
    <property type="evidence" value="ECO:0007669"/>
    <property type="project" value="UniProtKB-KW"/>
</dbReference>
<proteinExistence type="inferred from homology"/>
<dbReference type="CDD" id="cd17808">
    <property type="entry name" value="HipA_Ec_like"/>
    <property type="match status" value="1"/>
</dbReference>
<keyword evidence="2" id="KW-0808">Transferase</keyword>
<dbReference type="InterPro" id="IPR012893">
    <property type="entry name" value="HipA-like_C"/>
</dbReference>
<evidence type="ECO:0000313" key="7">
    <source>
        <dbReference type="Proteomes" id="UP000077173"/>
    </source>
</evidence>
<name>A0A176YKU8_9BRAD</name>
<comment type="caution">
    <text evidence="6">The sequence shown here is derived from an EMBL/GenBank/DDBJ whole genome shotgun (WGS) entry which is preliminary data.</text>
</comment>
<evidence type="ECO:0000256" key="3">
    <source>
        <dbReference type="ARBA" id="ARBA00022777"/>
    </source>
</evidence>
<keyword evidence="6" id="KW-0723">Serine/threonine-protein kinase</keyword>
<dbReference type="InterPro" id="IPR017508">
    <property type="entry name" value="HipA_N1"/>
</dbReference>
<keyword evidence="7" id="KW-1185">Reference proteome</keyword>
<organism evidence="6 7">
    <name type="scientific">Bradyrhizobium neotropicale</name>
    <dbReference type="NCBI Taxonomy" id="1497615"/>
    <lineage>
        <taxon>Bacteria</taxon>
        <taxon>Pseudomonadati</taxon>
        <taxon>Pseudomonadota</taxon>
        <taxon>Alphaproteobacteria</taxon>
        <taxon>Hyphomicrobiales</taxon>
        <taxon>Nitrobacteraceae</taxon>
        <taxon>Bradyrhizobium</taxon>
    </lineage>
</organism>
<keyword evidence="3 6" id="KW-0418">Kinase</keyword>
<dbReference type="EMBL" id="LSEF01000110">
    <property type="protein sequence ID" value="OAF07596.1"/>
    <property type="molecule type" value="Genomic_DNA"/>
</dbReference>
<dbReference type="PANTHER" id="PTHR37419:SF1">
    <property type="entry name" value="SERINE_THREONINE-PROTEIN KINASE TOXIN HIPA"/>
    <property type="match status" value="1"/>
</dbReference>
<feature type="domain" description="HipA-like C-terminal" evidence="4">
    <location>
        <begin position="152"/>
        <end position="385"/>
    </location>
</feature>
<reference evidence="6 7" key="1">
    <citation type="submission" date="2016-02" db="EMBL/GenBank/DDBJ databases">
        <title>Draft genome sequence of the strain BR 10247T Bradyrhizobium neotropicale isolated from nodules of Centrolobium paraense.</title>
        <authorList>
            <person name="Simoes-Araujo J.L."/>
            <person name="Barauna A.C."/>
            <person name="Silva K."/>
            <person name="Zilli J.E."/>
        </authorList>
    </citation>
    <scope>NUCLEOTIDE SEQUENCE [LARGE SCALE GENOMIC DNA]</scope>
    <source>
        <strain evidence="6 7">BR 10247</strain>
    </source>
</reference>
<dbReference type="AlphaFoldDB" id="A0A176YKU8"/>
<accession>A0A176YKU8</accession>
<dbReference type="GO" id="GO:0005829">
    <property type="term" value="C:cytosol"/>
    <property type="evidence" value="ECO:0007669"/>
    <property type="project" value="TreeGrafter"/>
</dbReference>
<evidence type="ECO:0000256" key="1">
    <source>
        <dbReference type="ARBA" id="ARBA00010164"/>
    </source>
</evidence>
<sequence>MTNELVALLDGGEIGRLRNDARGRLAFIYNDDWRGSAGAYPLSLSMPLAAQEHGSAVVQAFLWGLLPDNEQVLDRWAKKFQVSARNVFALISNVGEDCAGAIQFVAPDRLEALRSGKDDKTEWLDEAEIAKRLKALREDHAAWRLPRDTGQFSLAGAQPKTALLLKKGQWGIPSGRVPTTHILKPPTGHFDGHAENEHICLRLARDLGLPVADTGVMRFKNEIAIVVERYDRHVSGNDIIRVHQEDICQAMGILPTRKYQNEGGPTPSDVVELLRTHSTDRAADVETFVNALGFNWLIGGTDAHAKNYSLLLASGPHVRLAPLYDVASILPYKDIDLRKIKLAMKVGGEYKLDQIGLRQWQKFARETRVDADELVASLVSMAKQIPDLVADIHARAKKEGLENEIVERLASALSIRARDCERLLQKTQTAP</sequence>
<comment type="similarity">
    <text evidence="1">Belongs to the HipA Ser/Thr kinase family.</text>
</comment>
<dbReference type="Pfam" id="PF13657">
    <property type="entry name" value="Couple_hipA"/>
    <property type="match status" value="1"/>
</dbReference>
<dbReference type="InterPro" id="IPR052028">
    <property type="entry name" value="HipA_Ser/Thr_kinase"/>
</dbReference>
<evidence type="ECO:0000256" key="2">
    <source>
        <dbReference type="ARBA" id="ARBA00022679"/>
    </source>
</evidence>
<dbReference type="RefSeq" id="WP_063681761.1">
    <property type="nucleotide sequence ID" value="NZ_LSEF01000110.1"/>
</dbReference>
<dbReference type="PANTHER" id="PTHR37419">
    <property type="entry name" value="SERINE/THREONINE-PROTEIN KINASE TOXIN HIPA"/>
    <property type="match status" value="1"/>
</dbReference>